<dbReference type="SUPFAM" id="SSF51419">
    <property type="entry name" value="PLP-binding barrel"/>
    <property type="match status" value="1"/>
</dbReference>
<dbReference type="AlphaFoldDB" id="A0A4D6Y594"/>
<dbReference type="InterPro" id="IPR011078">
    <property type="entry name" value="PyrdxlP_homeostasis"/>
</dbReference>
<dbReference type="Proteomes" id="UP000298673">
    <property type="component" value="Chromosome"/>
</dbReference>
<keyword evidence="1 2" id="KW-0663">Pyridoxal phosphate</keyword>
<dbReference type="Gene3D" id="3.20.20.10">
    <property type="entry name" value="Alanine racemase"/>
    <property type="match status" value="1"/>
</dbReference>
<dbReference type="NCBIfam" id="TIGR00044">
    <property type="entry name" value="YggS family pyridoxal phosphate-dependent enzyme"/>
    <property type="match status" value="1"/>
</dbReference>
<dbReference type="OrthoDB" id="9804072at2"/>
<dbReference type="EMBL" id="CP034861">
    <property type="protein sequence ID" value="QCI24582.1"/>
    <property type="molecule type" value="Genomic_DNA"/>
</dbReference>
<dbReference type="InterPro" id="IPR001608">
    <property type="entry name" value="Ala_racemase_N"/>
</dbReference>
<proteinExistence type="inferred from homology"/>
<gene>
    <name evidence="6" type="ORF">D9V75_02665</name>
</gene>
<comment type="subunit">
    <text evidence="2">Monomer.</text>
</comment>
<dbReference type="RefSeq" id="WP_158343940.1">
    <property type="nucleotide sequence ID" value="NZ_CP034861.1"/>
</dbReference>
<protein>
    <recommendedName>
        <fullName evidence="2">Pyridoxal phosphate homeostasis protein</fullName>
        <shortName evidence="2">PLP homeostasis protein</shortName>
    </recommendedName>
</protein>
<dbReference type="HAMAP" id="MF_02087">
    <property type="entry name" value="PLP_homeostasis"/>
    <property type="match status" value="1"/>
</dbReference>
<sequence>MNNIKLNLKLLKKNIQTIIEKKNLLSSKIKIVAVSKNQSIEKIKKAILLGQNDFGESYIQESINKIKRLKTNKNINWHFIGKIQSNKVKKIAKYFSWCQTIDRERIAILLNRHRSQYLIPMNVLMQINISQESRKNGIDINEYHKLAKTISLMPYLNFRGIMAMPSIQKNNIHAEKEYKKIQSIFNVLKKTYDSIDTLSVGTSSDMENALIFKSNMLRIGRSIFK</sequence>
<feature type="domain" description="Alanine racemase N-terminal" evidence="5">
    <location>
        <begin position="7"/>
        <end position="224"/>
    </location>
</feature>
<comment type="cofactor">
    <cofactor evidence="3">
        <name>pyridoxal 5'-phosphate</name>
        <dbReference type="ChEBI" id="CHEBI:597326"/>
    </cofactor>
</comment>
<dbReference type="PANTHER" id="PTHR10146">
    <property type="entry name" value="PROLINE SYNTHETASE CO-TRANSCRIBED BACTERIAL HOMOLOG PROTEIN"/>
    <property type="match status" value="1"/>
</dbReference>
<evidence type="ECO:0000259" key="5">
    <source>
        <dbReference type="Pfam" id="PF01168"/>
    </source>
</evidence>
<evidence type="ECO:0000313" key="6">
    <source>
        <dbReference type="EMBL" id="QCI24582.1"/>
    </source>
</evidence>
<reference evidence="6 7" key="1">
    <citation type="submission" date="2018-12" db="EMBL/GenBank/DDBJ databases">
        <authorList>
            <person name="Chong R.A."/>
        </authorList>
    </citation>
    <scope>NUCLEOTIDE SEQUENCE [LARGE SCALE GENOMIC DNA]</scope>
    <source>
        <strain evidence="6 7">Mst</strain>
    </source>
</reference>
<comment type="function">
    <text evidence="2">Pyridoxal 5'-phosphate (PLP)-binding protein, which is involved in PLP homeostasis.</text>
</comment>
<reference evidence="6 7" key="2">
    <citation type="submission" date="2019-05" db="EMBL/GenBank/DDBJ databases">
        <title>Genome evolution of the obligate endosymbiont Buchnera aphidicola.</title>
        <authorList>
            <person name="Moran N.A."/>
        </authorList>
    </citation>
    <scope>NUCLEOTIDE SEQUENCE [LARGE SCALE GENOMIC DNA]</scope>
    <source>
        <strain evidence="6 7">Mst</strain>
    </source>
</reference>
<accession>A0A4D6Y594</accession>
<evidence type="ECO:0000256" key="4">
    <source>
        <dbReference type="RuleBase" id="RU004514"/>
    </source>
</evidence>
<dbReference type="InterPro" id="IPR029066">
    <property type="entry name" value="PLP-binding_barrel"/>
</dbReference>
<dbReference type="GO" id="GO:0030170">
    <property type="term" value="F:pyridoxal phosphate binding"/>
    <property type="evidence" value="ECO:0007669"/>
    <property type="project" value="UniProtKB-UniRule"/>
</dbReference>
<evidence type="ECO:0000313" key="7">
    <source>
        <dbReference type="Proteomes" id="UP000298673"/>
    </source>
</evidence>
<organism evidence="6 7">
    <name type="scientific">Buchnera aphidicola</name>
    <name type="common">Muscaphis stroyani</name>
    <dbReference type="NCBI Taxonomy" id="1241869"/>
    <lineage>
        <taxon>Bacteria</taxon>
        <taxon>Pseudomonadati</taxon>
        <taxon>Pseudomonadota</taxon>
        <taxon>Gammaproteobacteria</taxon>
        <taxon>Enterobacterales</taxon>
        <taxon>Erwiniaceae</taxon>
        <taxon>Buchnera</taxon>
    </lineage>
</organism>
<dbReference type="PANTHER" id="PTHR10146:SF14">
    <property type="entry name" value="PYRIDOXAL PHOSPHATE HOMEOSTASIS PROTEIN"/>
    <property type="match status" value="1"/>
</dbReference>
<evidence type="ECO:0000256" key="2">
    <source>
        <dbReference type="HAMAP-Rule" id="MF_02087"/>
    </source>
</evidence>
<evidence type="ECO:0000256" key="3">
    <source>
        <dbReference type="PIRSR" id="PIRSR004848-1"/>
    </source>
</evidence>
<dbReference type="Pfam" id="PF01168">
    <property type="entry name" value="Ala_racemase_N"/>
    <property type="match status" value="1"/>
</dbReference>
<comment type="similarity">
    <text evidence="2 4">Belongs to the pyridoxal phosphate-binding protein YggS/PROSC family.</text>
</comment>
<name>A0A4D6Y594_9GAMM</name>
<feature type="modified residue" description="N6-(pyridoxal phosphate)lysine" evidence="2 3">
    <location>
        <position position="36"/>
    </location>
</feature>
<dbReference type="PROSITE" id="PS01211">
    <property type="entry name" value="UPF0001"/>
    <property type="match status" value="1"/>
</dbReference>
<dbReference type="PIRSF" id="PIRSF004848">
    <property type="entry name" value="YBL036c_PLPDEIII"/>
    <property type="match status" value="1"/>
</dbReference>
<evidence type="ECO:0000256" key="1">
    <source>
        <dbReference type="ARBA" id="ARBA00022898"/>
    </source>
</evidence>